<dbReference type="Proteomes" id="UP000274271">
    <property type="component" value="Unassembled WGS sequence"/>
</dbReference>
<evidence type="ECO:0000259" key="1">
    <source>
        <dbReference type="PROSITE" id="PS51186"/>
    </source>
</evidence>
<dbReference type="InterPro" id="IPR016181">
    <property type="entry name" value="Acyl_CoA_acyltransferase"/>
</dbReference>
<sequence length="181" mass="20574">MTSLFSKRLQLIPLPLTDLDQLAISRTTLETARGLEISDLKLSGDYDFMAEFQDALPQYIIPGVIAHPDDWFWYTHWLIVHRELNLTIGGIGVAGTPDADGQTLIGYFMDQRFEGRQFTTEAVACFLEWIFEHPDVKTVVADTPAHHIASQRVLQKNGFLLVGDVEEGVRWKRTRFPSDQV</sequence>
<dbReference type="PANTHER" id="PTHR43792:SF13">
    <property type="entry name" value="ACETYLTRANSFERASE"/>
    <property type="match status" value="1"/>
</dbReference>
<evidence type="ECO:0000313" key="2">
    <source>
        <dbReference type="EMBL" id="RRB14710.1"/>
    </source>
</evidence>
<dbReference type="InterPro" id="IPR000182">
    <property type="entry name" value="GNAT_dom"/>
</dbReference>
<dbReference type="Pfam" id="PF13302">
    <property type="entry name" value="Acetyltransf_3"/>
    <property type="match status" value="1"/>
</dbReference>
<feature type="domain" description="N-acetyltransferase" evidence="1">
    <location>
        <begin position="35"/>
        <end position="177"/>
    </location>
</feature>
<dbReference type="PANTHER" id="PTHR43792">
    <property type="entry name" value="GNAT FAMILY, PUTATIVE (AFU_ORTHOLOGUE AFUA_3G00765)-RELATED-RELATED"/>
    <property type="match status" value="1"/>
</dbReference>
<gene>
    <name evidence="2" type="ORF">EHT87_09060</name>
</gene>
<dbReference type="PROSITE" id="PS51186">
    <property type="entry name" value="GNAT"/>
    <property type="match status" value="1"/>
</dbReference>
<reference evidence="2 3" key="1">
    <citation type="submission" date="2018-11" db="EMBL/GenBank/DDBJ databases">
        <authorList>
            <person name="Zhou Z."/>
            <person name="Wang G."/>
        </authorList>
    </citation>
    <scope>NUCLEOTIDE SEQUENCE [LARGE SCALE GENOMIC DNA]</scope>
    <source>
        <strain evidence="2 3">KCTC42998</strain>
    </source>
</reference>
<protein>
    <submittedName>
        <fullName evidence="2">N-acetyltransferase</fullName>
    </submittedName>
</protein>
<dbReference type="GO" id="GO:0016747">
    <property type="term" value="F:acyltransferase activity, transferring groups other than amino-acyl groups"/>
    <property type="evidence" value="ECO:0007669"/>
    <property type="project" value="InterPro"/>
</dbReference>
<keyword evidence="3" id="KW-1185">Reference proteome</keyword>
<comment type="caution">
    <text evidence="2">The sequence shown here is derived from an EMBL/GenBank/DDBJ whole genome shotgun (WGS) entry which is preliminary data.</text>
</comment>
<dbReference type="OrthoDB" id="9811523at2"/>
<dbReference type="AlphaFoldDB" id="A0A3P1CND1"/>
<dbReference type="RefSeq" id="WP_124906153.1">
    <property type="nucleotide sequence ID" value="NZ_RQJP01000002.1"/>
</dbReference>
<name>A0A3P1CND1_9BACT</name>
<dbReference type="EMBL" id="RQJP01000002">
    <property type="protein sequence ID" value="RRB14710.1"/>
    <property type="molecule type" value="Genomic_DNA"/>
</dbReference>
<dbReference type="SUPFAM" id="SSF55729">
    <property type="entry name" value="Acyl-CoA N-acyltransferases (Nat)"/>
    <property type="match status" value="1"/>
</dbReference>
<keyword evidence="2" id="KW-0808">Transferase</keyword>
<proteinExistence type="predicted"/>
<dbReference type="InterPro" id="IPR051531">
    <property type="entry name" value="N-acetyltransferase"/>
</dbReference>
<accession>A0A3P1CND1</accession>
<evidence type="ECO:0000313" key="3">
    <source>
        <dbReference type="Proteomes" id="UP000274271"/>
    </source>
</evidence>
<dbReference type="Gene3D" id="3.40.630.30">
    <property type="match status" value="1"/>
</dbReference>
<organism evidence="2 3">
    <name type="scientific">Larkinella knui</name>
    <dbReference type="NCBI Taxonomy" id="2025310"/>
    <lineage>
        <taxon>Bacteria</taxon>
        <taxon>Pseudomonadati</taxon>
        <taxon>Bacteroidota</taxon>
        <taxon>Cytophagia</taxon>
        <taxon>Cytophagales</taxon>
        <taxon>Spirosomataceae</taxon>
        <taxon>Larkinella</taxon>
    </lineage>
</organism>